<dbReference type="Pfam" id="PF02635">
    <property type="entry name" value="DsrE"/>
    <property type="match status" value="1"/>
</dbReference>
<dbReference type="InterPro" id="IPR027396">
    <property type="entry name" value="DsrEFH-like"/>
</dbReference>
<reference evidence="1" key="1">
    <citation type="submission" date="2019-08" db="EMBL/GenBank/DDBJ databases">
        <authorList>
            <person name="Kucharzyk K."/>
            <person name="Murdoch R.W."/>
            <person name="Higgins S."/>
            <person name="Loffler F."/>
        </authorList>
    </citation>
    <scope>NUCLEOTIDE SEQUENCE</scope>
</reference>
<dbReference type="InterPro" id="IPR003787">
    <property type="entry name" value="Sulphur_relay_DsrE/F-like"/>
</dbReference>
<proteinExistence type="predicted"/>
<evidence type="ECO:0000313" key="1">
    <source>
        <dbReference type="EMBL" id="MPN03608.1"/>
    </source>
</evidence>
<dbReference type="AlphaFoldDB" id="A0A645ENL5"/>
<organism evidence="1">
    <name type="scientific">bioreactor metagenome</name>
    <dbReference type="NCBI Taxonomy" id="1076179"/>
    <lineage>
        <taxon>unclassified sequences</taxon>
        <taxon>metagenomes</taxon>
        <taxon>ecological metagenomes</taxon>
    </lineage>
</organism>
<gene>
    <name evidence="1" type="ORF">SDC9_150839</name>
</gene>
<comment type="caution">
    <text evidence="1">The sequence shown here is derived from an EMBL/GenBank/DDBJ whole genome shotgun (WGS) entry which is preliminary data.</text>
</comment>
<dbReference type="EMBL" id="VSSQ01049535">
    <property type="protein sequence ID" value="MPN03608.1"/>
    <property type="molecule type" value="Genomic_DNA"/>
</dbReference>
<protein>
    <submittedName>
        <fullName evidence="1">Uncharacterized protein</fullName>
    </submittedName>
</protein>
<dbReference type="SUPFAM" id="SSF75169">
    <property type="entry name" value="DsrEFH-like"/>
    <property type="match status" value="1"/>
</dbReference>
<accession>A0A645ENL5</accession>
<sequence>MFLYTLSQGDVMPASVLFMNGGVKLPAGEEQEVLASIQALQEKGSEVLVCGTCLNYYGIADKLKVGQVSNMYDIVSRMQAADKVLSV</sequence>
<name>A0A645ENL5_9ZZZZ</name>
<dbReference type="Gene3D" id="3.40.1260.10">
    <property type="entry name" value="DsrEFH-like"/>
    <property type="match status" value="1"/>
</dbReference>